<evidence type="ECO:0000313" key="6">
    <source>
        <dbReference type="Proteomes" id="UP000266673"/>
    </source>
</evidence>
<dbReference type="Proteomes" id="UP000266673">
    <property type="component" value="Unassembled WGS sequence"/>
</dbReference>
<accession>A0A397V0E5</accession>
<dbReference type="SUPFAM" id="SSF48065">
    <property type="entry name" value="DBL homology domain (DH-domain)"/>
    <property type="match status" value="1"/>
</dbReference>
<gene>
    <name evidence="5" type="ORF">C2G38_1548438</name>
</gene>
<dbReference type="Gene3D" id="1.20.900.10">
    <property type="entry name" value="Dbl homology (DH) domain"/>
    <property type="match status" value="1"/>
</dbReference>
<dbReference type="AlphaFoldDB" id="A0A397V0E5"/>
<feature type="domain" description="DH" evidence="4">
    <location>
        <begin position="118"/>
        <end position="303"/>
    </location>
</feature>
<dbReference type="GO" id="GO:0035556">
    <property type="term" value="P:intracellular signal transduction"/>
    <property type="evidence" value="ECO:0007669"/>
    <property type="project" value="InterPro"/>
</dbReference>
<comment type="caution">
    <text evidence="5">The sequence shown here is derived from an EMBL/GenBank/DDBJ whole genome shotgun (WGS) entry which is preliminary data.</text>
</comment>
<dbReference type="PANTHER" id="PTHR46006:SF6">
    <property type="entry name" value="INTERSECTIN-2 ISOFORM X1"/>
    <property type="match status" value="1"/>
</dbReference>
<dbReference type="OrthoDB" id="1716625at2759"/>
<dbReference type="SMART" id="SM00325">
    <property type="entry name" value="RhoGEF"/>
    <property type="match status" value="1"/>
</dbReference>
<dbReference type="STRING" id="44941.A0A397V0E5"/>
<evidence type="ECO:0000259" key="4">
    <source>
        <dbReference type="PROSITE" id="PS50010"/>
    </source>
</evidence>
<keyword evidence="3" id="KW-0175">Coiled coil</keyword>
<dbReference type="PROSITE" id="PS00741">
    <property type="entry name" value="DH_1"/>
    <property type="match status" value="1"/>
</dbReference>
<reference evidence="5 6" key="1">
    <citation type="submission" date="2018-06" db="EMBL/GenBank/DDBJ databases">
        <title>Comparative genomics reveals the genomic features of Rhizophagus irregularis, R. cerebriforme, R. diaphanum and Gigaspora rosea, and their symbiotic lifestyle signature.</title>
        <authorList>
            <person name="Morin E."/>
            <person name="San Clemente H."/>
            <person name="Chen E.C.H."/>
            <person name="De La Providencia I."/>
            <person name="Hainaut M."/>
            <person name="Kuo A."/>
            <person name="Kohler A."/>
            <person name="Murat C."/>
            <person name="Tang N."/>
            <person name="Roy S."/>
            <person name="Loubradou J."/>
            <person name="Henrissat B."/>
            <person name="Grigoriev I.V."/>
            <person name="Corradi N."/>
            <person name="Roux C."/>
            <person name="Martin F.M."/>
        </authorList>
    </citation>
    <scope>NUCLEOTIDE SEQUENCE [LARGE SCALE GENOMIC DNA]</scope>
    <source>
        <strain evidence="5 6">DAOM 194757</strain>
    </source>
</reference>
<sequence>MSFNELLAAVNRAVGAYAPHISRKAVTGNDETDSLLDEKRSLYCASTHEGRRGPTIIRSSSGFLKLSKLSMKRSWNTSTPNVSSTSIVTPLNPTAAAPLWKEQVDPNIKAELPQAEIHRQEVMFEIIRTEKAFVEDIKYLIEHYINKFQDSGIRLPSSLEKTFSILPDILLLHLNASLQLRCTQAIMYPVIPSITHILRDLSKHFHIYEKYLIHYQTAISEIANARKKNNKLGQLVKSLESGLLPGRYLALESLLTKPFQRLCKYPLLVMNLLRATAPDHKDHSSLVDLHDQIDCALKELQERKSRYERLKDNDEFSRKLTTLGPFNKLYSTYRYKRSVTMPFAR</sequence>
<comment type="subcellular location">
    <subcellularLocation>
        <location evidence="1">Cytoplasm</location>
    </subcellularLocation>
</comment>
<keyword evidence="2" id="KW-0963">Cytoplasm</keyword>
<dbReference type="GO" id="GO:0005737">
    <property type="term" value="C:cytoplasm"/>
    <property type="evidence" value="ECO:0007669"/>
    <property type="project" value="UniProtKB-SubCell"/>
</dbReference>
<dbReference type="PANTHER" id="PTHR46006">
    <property type="entry name" value="RHO GUANINE NUCLEOTIDE EXCHANGE FACTOR AT 64C, ISOFORM A"/>
    <property type="match status" value="1"/>
</dbReference>
<protein>
    <submittedName>
        <fullName evidence="5">Dbl homology domain-containing protein</fullName>
    </submittedName>
</protein>
<dbReference type="GO" id="GO:0035025">
    <property type="term" value="P:positive regulation of Rho protein signal transduction"/>
    <property type="evidence" value="ECO:0007669"/>
    <property type="project" value="TreeGrafter"/>
</dbReference>
<dbReference type="InterPro" id="IPR000219">
    <property type="entry name" value="DH_dom"/>
</dbReference>
<dbReference type="PROSITE" id="PS50010">
    <property type="entry name" value="DH_2"/>
    <property type="match status" value="1"/>
</dbReference>
<dbReference type="InterPro" id="IPR035899">
    <property type="entry name" value="DBL_dom_sf"/>
</dbReference>
<dbReference type="Pfam" id="PF00621">
    <property type="entry name" value="RhoGEF"/>
    <property type="match status" value="1"/>
</dbReference>
<keyword evidence="6" id="KW-1185">Reference proteome</keyword>
<name>A0A397V0E5_9GLOM</name>
<dbReference type="EMBL" id="QKWP01000712">
    <property type="protein sequence ID" value="RIB15950.1"/>
    <property type="molecule type" value="Genomic_DNA"/>
</dbReference>
<evidence type="ECO:0000256" key="3">
    <source>
        <dbReference type="SAM" id="Coils"/>
    </source>
</evidence>
<proteinExistence type="predicted"/>
<dbReference type="GO" id="GO:0005085">
    <property type="term" value="F:guanyl-nucleotide exchange factor activity"/>
    <property type="evidence" value="ECO:0007669"/>
    <property type="project" value="InterPro"/>
</dbReference>
<dbReference type="InterPro" id="IPR001331">
    <property type="entry name" value="GDS_CDC24_CS"/>
</dbReference>
<evidence type="ECO:0000256" key="2">
    <source>
        <dbReference type="ARBA" id="ARBA00022490"/>
    </source>
</evidence>
<organism evidence="5 6">
    <name type="scientific">Gigaspora rosea</name>
    <dbReference type="NCBI Taxonomy" id="44941"/>
    <lineage>
        <taxon>Eukaryota</taxon>
        <taxon>Fungi</taxon>
        <taxon>Fungi incertae sedis</taxon>
        <taxon>Mucoromycota</taxon>
        <taxon>Glomeromycotina</taxon>
        <taxon>Glomeromycetes</taxon>
        <taxon>Diversisporales</taxon>
        <taxon>Gigasporaceae</taxon>
        <taxon>Gigaspora</taxon>
    </lineage>
</organism>
<evidence type="ECO:0000313" key="5">
    <source>
        <dbReference type="EMBL" id="RIB15950.1"/>
    </source>
</evidence>
<dbReference type="CDD" id="cd00160">
    <property type="entry name" value="RhoGEF"/>
    <property type="match status" value="1"/>
</dbReference>
<dbReference type="InterPro" id="IPR051480">
    <property type="entry name" value="Endocytic_GEF_Adapter"/>
</dbReference>
<evidence type="ECO:0000256" key="1">
    <source>
        <dbReference type="ARBA" id="ARBA00004496"/>
    </source>
</evidence>
<feature type="coiled-coil region" evidence="3">
    <location>
        <begin position="290"/>
        <end position="317"/>
    </location>
</feature>